<feature type="compositionally biased region" description="Low complexity" evidence="3">
    <location>
        <begin position="72"/>
        <end position="89"/>
    </location>
</feature>
<evidence type="ECO:0000256" key="3">
    <source>
        <dbReference type="SAM" id="MobiDB-lite"/>
    </source>
</evidence>
<keyword evidence="2" id="KW-0539">Nucleus</keyword>
<gene>
    <name evidence="4" type="ORF">EUX98_g3885</name>
</gene>
<evidence type="ECO:0008006" key="6">
    <source>
        <dbReference type="Google" id="ProtNLM"/>
    </source>
</evidence>
<reference evidence="4 5" key="1">
    <citation type="submission" date="2019-02" db="EMBL/GenBank/DDBJ databases">
        <title>Genome sequencing of the rare red list fungi Antrodiella citrinella (Flaviporus citrinellus).</title>
        <authorList>
            <person name="Buettner E."/>
            <person name="Kellner H."/>
        </authorList>
    </citation>
    <scope>NUCLEOTIDE SEQUENCE [LARGE SCALE GENOMIC DNA]</scope>
    <source>
        <strain evidence="4 5">DSM 108506</strain>
    </source>
</reference>
<accession>A0A4S4MWF2</accession>
<evidence type="ECO:0000313" key="4">
    <source>
        <dbReference type="EMBL" id="THH30295.1"/>
    </source>
</evidence>
<name>A0A4S4MWF2_9APHY</name>
<sequence length="796" mass="87657">MYQASSGEYMLLLHLGTSNATDKHPVDYVLQEAFLTYVAGNLSSTVETLLARVSALEEALRDKRAQQSSYISPDSSVSGASPGSGVRSSPEFEARSERCTTGGAPGELRFLEKKDGPVALIDFDVQVAAVALAQLSLAPRTEYVGLGTVLCALHRLGDPDLCKLPYPHSTMMRARKRESDEHPIVSPIRCLLAQLPARNEVEDLLNIFFTTRNMEFGISEVWFRSAIQTMWYHMDRQCLPGCTSNGGCPSCQEEVNPHWLTLFFGVLAITPSEKENGSRLRAIFFTNAMAARRLIEDILLASPAAMSDSSLAGCVLSCLASAVLSVYLADHGRVSEAWKIVGGALRCGQAIGLHRDAQWRRWEKMGGVETELRTLTWWLLVVADRPVMSQRGTFETATLPAAQHGDGSPNLHVLYRKHMCKLSELISDATTKCLQWDTPTLQTISELHEQYQRWEGQLPARFKWRSASPKPIPDDDTPATPHRLLSYQRVLLASWWLDTLMGIYRIYLMEKTPANGTAEPGNPAREKCIALAMELTSVLLQFHDESSTWPARERMAPSFYQYFLFDGAVALAGALSQVPPHPHSSECLDLMNKAMRVLESVSRASEDSVDGEGETAKRGITVLKALVRAGGWEMGEREKGALVSLDEVQRRNRFFFASSPDVQNQHHQHSRLSSSPEFFSQSPPSQFYQPGFEDHQLSSGHASPLVPPSPPMSTSYGPTSTSFGGYGSSLPSMVMPYDILQGVQPTATAQSPSQSMNLVNFDIDWARLAGMDHWYSSSGGMAMGGQNETGVQVNAG</sequence>
<dbReference type="Proteomes" id="UP000308730">
    <property type="component" value="Unassembled WGS sequence"/>
</dbReference>
<feature type="region of interest" description="Disordered" evidence="3">
    <location>
        <begin position="66"/>
        <end position="101"/>
    </location>
</feature>
<feature type="region of interest" description="Disordered" evidence="3">
    <location>
        <begin position="659"/>
        <end position="720"/>
    </location>
</feature>
<dbReference type="PANTHER" id="PTHR31001">
    <property type="entry name" value="UNCHARACTERIZED TRANSCRIPTIONAL REGULATORY PROTEIN"/>
    <property type="match status" value="1"/>
</dbReference>
<feature type="compositionally biased region" description="Low complexity" evidence="3">
    <location>
        <begin position="673"/>
        <end position="690"/>
    </location>
</feature>
<dbReference type="AlphaFoldDB" id="A0A4S4MWF2"/>
<evidence type="ECO:0000256" key="2">
    <source>
        <dbReference type="ARBA" id="ARBA00023242"/>
    </source>
</evidence>
<evidence type="ECO:0000256" key="1">
    <source>
        <dbReference type="ARBA" id="ARBA00004123"/>
    </source>
</evidence>
<dbReference type="OrthoDB" id="3364175at2759"/>
<proteinExistence type="predicted"/>
<organism evidence="4 5">
    <name type="scientific">Antrodiella citrinella</name>
    <dbReference type="NCBI Taxonomy" id="2447956"/>
    <lineage>
        <taxon>Eukaryota</taxon>
        <taxon>Fungi</taxon>
        <taxon>Dikarya</taxon>
        <taxon>Basidiomycota</taxon>
        <taxon>Agaricomycotina</taxon>
        <taxon>Agaricomycetes</taxon>
        <taxon>Polyporales</taxon>
        <taxon>Steccherinaceae</taxon>
        <taxon>Antrodiella</taxon>
    </lineage>
</organism>
<keyword evidence="5" id="KW-1185">Reference proteome</keyword>
<comment type="subcellular location">
    <subcellularLocation>
        <location evidence="1">Nucleus</location>
    </subcellularLocation>
</comment>
<dbReference type="CDD" id="cd12148">
    <property type="entry name" value="fungal_TF_MHR"/>
    <property type="match status" value="1"/>
</dbReference>
<protein>
    <recommendedName>
        <fullName evidence="6">Transcription factor domain-containing protein</fullName>
    </recommendedName>
</protein>
<evidence type="ECO:0000313" key="5">
    <source>
        <dbReference type="Proteomes" id="UP000308730"/>
    </source>
</evidence>
<dbReference type="EMBL" id="SGPM01000086">
    <property type="protein sequence ID" value="THH30295.1"/>
    <property type="molecule type" value="Genomic_DNA"/>
</dbReference>
<comment type="caution">
    <text evidence="4">The sequence shown here is derived from an EMBL/GenBank/DDBJ whole genome shotgun (WGS) entry which is preliminary data.</text>
</comment>
<dbReference type="GO" id="GO:0005634">
    <property type="term" value="C:nucleus"/>
    <property type="evidence" value="ECO:0007669"/>
    <property type="project" value="UniProtKB-SubCell"/>
</dbReference>
<dbReference type="PANTHER" id="PTHR31001:SF89">
    <property type="entry name" value="ZN(2)-C6 FUNGAL-TYPE DOMAIN-CONTAINING PROTEIN"/>
    <property type="match status" value="1"/>
</dbReference>
<dbReference type="InterPro" id="IPR050613">
    <property type="entry name" value="Sec_Metabolite_Reg"/>
</dbReference>